<protein>
    <recommendedName>
        <fullName evidence="4">Ribulose-phosphate 3-epimerase</fullName>
    </recommendedName>
</protein>
<dbReference type="GO" id="GO:0046872">
    <property type="term" value="F:metal ion binding"/>
    <property type="evidence" value="ECO:0007669"/>
    <property type="project" value="UniProtKB-KW"/>
</dbReference>
<dbReference type="Pfam" id="PF00834">
    <property type="entry name" value="Ribul_P_3_epim"/>
    <property type="match status" value="1"/>
</dbReference>
<comment type="caution">
    <text evidence="3">The sequence shown here is derived from an EMBL/GenBank/DDBJ whole genome shotgun (WGS) entry which is preliminary data.</text>
</comment>
<dbReference type="Gene3D" id="3.20.20.70">
    <property type="entry name" value="Aldolase class I"/>
    <property type="match status" value="1"/>
</dbReference>
<accession>A0A7C1JQD1</accession>
<sequence length="266" mass="29538">MADTIGKVTQRCKIAAGLFWADYAVLGAQVKDLEEAGVDWLHIEVRDGKYMDFGMPRGGFDIIEAVRASTSLEIEAQLQMYRPTFDVFDQLKDLGVNLISLPIETTGEMIFQQITYIKEKLELKVGVWAWQGVPTMAFEQFIHPYVDIIEYESRAPFWVKPKPGQSPHTMDPIMVRTIRRLHDMIAEAGMEGQIELMEDGGLNAGNVAEFIAAGMTVGEFSSPLLKGPNGKLKPGTGEIAAAVQKLRAVMDAASEQYRTPEGKLKK</sequence>
<evidence type="ECO:0000313" key="3">
    <source>
        <dbReference type="EMBL" id="HDX32005.1"/>
    </source>
</evidence>
<keyword evidence="1" id="KW-0479">Metal-binding</keyword>
<evidence type="ECO:0008006" key="4">
    <source>
        <dbReference type="Google" id="ProtNLM"/>
    </source>
</evidence>
<dbReference type="AlphaFoldDB" id="A0A7C1JQD1"/>
<dbReference type="InterPro" id="IPR000056">
    <property type="entry name" value="Ribul_P_3_epim-like"/>
</dbReference>
<dbReference type="EMBL" id="DSMG01000111">
    <property type="protein sequence ID" value="HDX32005.1"/>
    <property type="molecule type" value="Genomic_DNA"/>
</dbReference>
<dbReference type="PANTHER" id="PTHR11749">
    <property type="entry name" value="RIBULOSE-5-PHOSPHATE-3-EPIMERASE"/>
    <property type="match status" value="1"/>
</dbReference>
<dbReference type="InterPro" id="IPR013785">
    <property type="entry name" value="Aldolase_TIM"/>
</dbReference>
<evidence type="ECO:0000256" key="1">
    <source>
        <dbReference type="ARBA" id="ARBA00022723"/>
    </source>
</evidence>
<organism evidence="3">
    <name type="scientific">Caldilinea aerophila</name>
    <dbReference type="NCBI Taxonomy" id="133453"/>
    <lineage>
        <taxon>Bacteria</taxon>
        <taxon>Bacillati</taxon>
        <taxon>Chloroflexota</taxon>
        <taxon>Caldilineae</taxon>
        <taxon>Caldilineales</taxon>
        <taxon>Caldilineaceae</taxon>
        <taxon>Caldilinea</taxon>
    </lineage>
</organism>
<name>A0A7C1JQD1_9CHLR</name>
<gene>
    <name evidence="3" type="ORF">ENQ20_11025</name>
</gene>
<proteinExistence type="predicted"/>
<dbReference type="GO" id="GO:0016857">
    <property type="term" value="F:racemase and epimerase activity, acting on carbohydrates and derivatives"/>
    <property type="evidence" value="ECO:0007669"/>
    <property type="project" value="InterPro"/>
</dbReference>
<dbReference type="InterPro" id="IPR011060">
    <property type="entry name" value="RibuloseP-bd_barrel"/>
</dbReference>
<dbReference type="GO" id="GO:0005975">
    <property type="term" value="P:carbohydrate metabolic process"/>
    <property type="evidence" value="ECO:0007669"/>
    <property type="project" value="InterPro"/>
</dbReference>
<dbReference type="SUPFAM" id="SSF51366">
    <property type="entry name" value="Ribulose-phoshate binding barrel"/>
    <property type="match status" value="1"/>
</dbReference>
<reference evidence="3" key="1">
    <citation type="journal article" date="2020" name="mSystems">
        <title>Genome- and Community-Level Interaction Insights into Carbon Utilization and Element Cycling Functions of Hydrothermarchaeota in Hydrothermal Sediment.</title>
        <authorList>
            <person name="Zhou Z."/>
            <person name="Liu Y."/>
            <person name="Xu W."/>
            <person name="Pan J."/>
            <person name="Luo Z.H."/>
            <person name="Li M."/>
        </authorList>
    </citation>
    <scope>NUCLEOTIDE SEQUENCE [LARGE SCALE GENOMIC DNA]</scope>
    <source>
        <strain evidence="3">SpSt-289</strain>
    </source>
</reference>
<keyword evidence="2" id="KW-0413">Isomerase</keyword>
<evidence type="ECO:0000256" key="2">
    <source>
        <dbReference type="ARBA" id="ARBA00023235"/>
    </source>
</evidence>